<dbReference type="RefSeq" id="WP_345184528.1">
    <property type="nucleotide sequence ID" value="NZ_BAABGP010000005.1"/>
</dbReference>
<evidence type="ECO:0000259" key="1">
    <source>
        <dbReference type="Pfam" id="PF13349"/>
    </source>
</evidence>
<dbReference type="Pfam" id="PF13349">
    <property type="entry name" value="DUF4097"/>
    <property type="match status" value="1"/>
</dbReference>
<feature type="domain" description="DUF4097" evidence="1">
    <location>
        <begin position="22"/>
        <end position="263"/>
    </location>
</feature>
<dbReference type="Proteomes" id="UP001500731">
    <property type="component" value="Unassembled WGS sequence"/>
</dbReference>
<evidence type="ECO:0000313" key="2">
    <source>
        <dbReference type="EMBL" id="GAA4480592.1"/>
    </source>
</evidence>
<gene>
    <name evidence="2" type="ORF">GCM10023171_07630</name>
</gene>
<keyword evidence="3" id="KW-1185">Reference proteome</keyword>
<proteinExistence type="predicted"/>
<comment type="caution">
    <text evidence="2">The sequence shown here is derived from an EMBL/GenBank/DDBJ whole genome shotgun (WGS) entry which is preliminary data.</text>
</comment>
<reference evidence="3" key="1">
    <citation type="journal article" date="2019" name="Int. J. Syst. Evol. Microbiol.">
        <title>The Global Catalogue of Microorganisms (GCM) 10K type strain sequencing project: providing services to taxonomists for standard genome sequencing and annotation.</title>
        <authorList>
            <consortium name="The Broad Institute Genomics Platform"/>
            <consortium name="The Broad Institute Genome Sequencing Center for Infectious Disease"/>
            <person name="Wu L."/>
            <person name="Ma J."/>
        </authorList>
    </citation>
    <scope>NUCLEOTIDE SEQUENCE [LARGE SCALE GENOMIC DNA]</scope>
    <source>
        <strain evidence="3">JCM 17839</strain>
    </source>
</reference>
<organism evidence="2 3">
    <name type="scientific">Microbacterium panaciterrae</name>
    <dbReference type="NCBI Taxonomy" id="985759"/>
    <lineage>
        <taxon>Bacteria</taxon>
        <taxon>Bacillati</taxon>
        <taxon>Actinomycetota</taxon>
        <taxon>Actinomycetes</taxon>
        <taxon>Micrococcales</taxon>
        <taxon>Microbacteriaceae</taxon>
        <taxon>Microbacterium</taxon>
    </lineage>
</organism>
<evidence type="ECO:0000313" key="3">
    <source>
        <dbReference type="Proteomes" id="UP001500731"/>
    </source>
</evidence>
<dbReference type="EMBL" id="BAABGP010000005">
    <property type="protein sequence ID" value="GAA4480592.1"/>
    <property type="molecule type" value="Genomic_DNA"/>
</dbReference>
<accession>A0ABP8P4Z5</accession>
<protein>
    <recommendedName>
        <fullName evidence="1">DUF4097 domain-containing protein</fullName>
    </recommendedName>
</protein>
<name>A0ABP8P4Z5_9MICO</name>
<sequence>MTEKWLIAPGQERVIDIERASKLKIGLVGGQVDIIAHDEPGIRIEVHNVTIKDLRVESDGTQIEIDHPQIGWDNFLEVFRNFGAGGPRAEISVAVPRDIALNLGVVSAGALVSGLTEDARLNTVSGEIIVDTHTGDVNLNTVSGDVHVRGLDGSAAANTVSGSVTLTGAIRKATIDSVSGAMLIDATGAVNTVSLNSVAGDATVRLDENLASNYVTRTMSGRVMIDGVPRGSSGPSTFTGSRGELSGSFADVRVNTVSGDITVLRRDAAEAPVAFTADGEDLL</sequence>
<dbReference type="InterPro" id="IPR025164">
    <property type="entry name" value="Toastrack_DUF4097"/>
</dbReference>